<feature type="non-terminal residue" evidence="1">
    <location>
        <position position="1"/>
    </location>
</feature>
<evidence type="ECO:0000313" key="1">
    <source>
        <dbReference type="EMBL" id="NGO72966.1"/>
    </source>
</evidence>
<evidence type="ECO:0000313" key="2">
    <source>
        <dbReference type="Proteomes" id="UP000477722"/>
    </source>
</evidence>
<gene>
    <name evidence="1" type="ORF">G5C65_32430</name>
</gene>
<organism evidence="1 2">
    <name type="scientific">Streptomyces boncukensis</name>
    <dbReference type="NCBI Taxonomy" id="2711219"/>
    <lineage>
        <taxon>Bacteria</taxon>
        <taxon>Bacillati</taxon>
        <taxon>Actinomycetota</taxon>
        <taxon>Actinomycetes</taxon>
        <taxon>Kitasatosporales</taxon>
        <taxon>Streptomycetaceae</taxon>
        <taxon>Streptomyces</taxon>
    </lineage>
</organism>
<dbReference type="Proteomes" id="UP000477722">
    <property type="component" value="Unassembled WGS sequence"/>
</dbReference>
<keyword evidence="2" id="KW-1185">Reference proteome</keyword>
<comment type="caution">
    <text evidence="1">The sequence shown here is derived from an EMBL/GenBank/DDBJ whole genome shotgun (WGS) entry which is preliminary data.</text>
</comment>
<dbReference type="RefSeq" id="WP_165302619.1">
    <property type="nucleotide sequence ID" value="NZ_JAAKZZ010000582.1"/>
</dbReference>
<protein>
    <submittedName>
        <fullName evidence="1">Uncharacterized protein</fullName>
    </submittedName>
</protein>
<reference evidence="1 2" key="1">
    <citation type="submission" date="2020-02" db="EMBL/GenBank/DDBJ databases">
        <title>Whole-genome analyses of novel actinobacteria.</title>
        <authorList>
            <person name="Sahin N."/>
            <person name="Tatar D."/>
        </authorList>
    </citation>
    <scope>NUCLEOTIDE SEQUENCE [LARGE SCALE GENOMIC DNA]</scope>
    <source>
        <strain evidence="1 2">SB3404</strain>
    </source>
</reference>
<name>A0A6G4X603_9ACTN</name>
<sequence length="129" mass="13820">GGGGGGGEDKPLFQVEFVHMGPGDKPRWARETGQYRYAMGERAVASENGAFLSFRCATGLLRGDPPRLAGNVHVPHTERHTRLEDAARARAAMALLHSVVRAMAQEMGCAKESRVPARLPKPVTTSGGR</sequence>
<dbReference type="EMBL" id="JAAKZZ010000582">
    <property type="protein sequence ID" value="NGO72966.1"/>
    <property type="molecule type" value="Genomic_DNA"/>
</dbReference>
<proteinExistence type="predicted"/>
<dbReference type="AlphaFoldDB" id="A0A6G4X603"/>
<accession>A0A6G4X603</accession>